<dbReference type="EMBL" id="DF820456">
    <property type="protein sequence ID" value="GAK50608.1"/>
    <property type="molecule type" value="Genomic_DNA"/>
</dbReference>
<reference evidence="2" key="1">
    <citation type="journal article" date="2015" name="PeerJ">
        <title>First genomic representation of candidate bacterial phylum KSB3 points to enhanced environmental sensing as a trigger of wastewater bulking.</title>
        <authorList>
            <person name="Sekiguchi Y."/>
            <person name="Ohashi A."/>
            <person name="Parks D.H."/>
            <person name="Yamauchi T."/>
            <person name="Tyson G.W."/>
            <person name="Hugenholtz P."/>
        </authorList>
    </citation>
    <scope>NUCLEOTIDE SEQUENCE [LARGE SCALE GENOMIC DNA]</scope>
</reference>
<organism evidence="2">
    <name type="scientific">Candidatus Moduliflexus flocculans</name>
    <dbReference type="NCBI Taxonomy" id="1499966"/>
    <lineage>
        <taxon>Bacteria</taxon>
        <taxon>Candidatus Moduliflexota</taxon>
        <taxon>Candidatus Moduliflexia</taxon>
        <taxon>Candidatus Moduliflexales</taxon>
        <taxon>Candidatus Moduliflexaceae</taxon>
    </lineage>
</organism>
<name>A0A0S6VT54_9BACT</name>
<gene>
    <name evidence="2" type="ORF">U14_01841</name>
</gene>
<evidence type="ECO:0000313" key="2">
    <source>
        <dbReference type="EMBL" id="GAK50608.1"/>
    </source>
</evidence>
<sequence length="113" mass="12724">MKIGQRSLMMSLAAVIVGLVVLMASAQSAHADTTQTMKYLQGFGEDSSNGMNFKILVQSYESGDRYFIWYYYSLNLVDGQDVVITFDNWGDWKTISNLLNGKEQPIKKAIKVE</sequence>
<feature type="chain" id="PRO_5006631492" evidence="1">
    <location>
        <begin position="32"/>
        <end position="113"/>
    </location>
</feature>
<keyword evidence="3" id="KW-1185">Reference proteome</keyword>
<dbReference type="HOGENOM" id="CLU_2128544_0_0_0"/>
<proteinExistence type="predicted"/>
<evidence type="ECO:0000313" key="3">
    <source>
        <dbReference type="Proteomes" id="UP000030700"/>
    </source>
</evidence>
<dbReference type="STRING" id="1499966.U14_01841"/>
<dbReference type="AlphaFoldDB" id="A0A0S6VT54"/>
<dbReference type="Proteomes" id="UP000030700">
    <property type="component" value="Unassembled WGS sequence"/>
</dbReference>
<feature type="signal peptide" evidence="1">
    <location>
        <begin position="1"/>
        <end position="31"/>
    </location>
</feature>
<accession>A0A0S6VT54</accession>
<protein>
    <submittedName>
        <fullName evidence="2">Uncharacterized protein</fullName>
    </submittedName>
</protein>
<evidence type="ECO:0000256" key="1">
    <source>
        <dbReference type="SAM" id="SignalP"/>
    </source>
</evidence>
<keyword evidence="1" id="KW-0732">Signal</keyword>